<dbReference type="InterPro" id="IPR040442">
    <property type="entry name" value="Pyrv_kinase-like_dom_sf"/>
</dbReference>
<gene>
    <name evidence="4" type="ORF">LNKW23_36910</name>
</gene>
<evidence type="ECO:0000256" key="1">
    <source>
        <dbReference type="ARBA" id="ARBA00022723"/>
    </source>
</evidence>
<dbReference type="Gene3D" id="3.20.20.60">
    <property type="entry name" value="Phosphoenolpyruvate-binding domains"/>
    <property type="match status" value="1"/>
</dbReference>
<accession>A0ABQ6LS53</accession>
<sequence>MATARNKLEELCGRCPVHVAWLGLPHAVAARLAAEAGFEAAVVDREHGAIGIETAAAMVFALGAEAVGAFVRVPDHGRHAVAQALDAGADGLIVPQVESAAEAAAVVRTALYPPAGTRGVALPVIGATGYGTDRNYQAEWNARVILAMQIESRAGLAAAAEIAAVEGVDMLFFGPFDYAADAGLDPHADGAALQAVFAEIVAAAKAAGKLAGVFPWPGQTTSTLAASGADMIAAASDIATLRQGFAAALGESRGA</sequence>
<dbReference type="Pfam" id="PF03328">
    <property type="entry name" value="HpcH_HpaI"/>
    <property type="match status" value="1"/>
</dbReference>
<evidence type="ECO:0000313" key="4">
    <source>
        <dbReference type="EMBL" id="GMG84475.1"/>
    </source>
</evidence>
<dbReference type="PANTHER" id="PTHR30502">
    <property type="entry name" value="2-KETO-3-DEOXY-L-RHAMNONATE ALDOLASE"/>
    <property type="match status" value="1"/>
</dbReference>
<protein>
    <submittedName>
        <fullName evidence="4">HpcH/HpaI aldolase/citrate lyase family protein</fullName>
    </submittedName>
</protein>
<dbReference type="InterPro" id="IPR050251">
    <property type="entry name" value="HpcH-HpaI_aldolase"/>
</dbReference>
<dbReference type="InterPro" id="IPR015813">
    <property type="entry name" value="Pyrv/PenolPyrv_kinase-like_dom"/>
</dbReference>
<organism evidence="4 5">
    <name type="scientific">Paralimibaculum aggregatum</name>
    <dbReference type="NCBI Taxonomy" id="3036245"/>
    <lineage>
        <taxon>Bacteria</taxon>
        <taxon>Pseudomonadati</taxon>
        <taxon>Pseudomonadota</taxon>
        <taxon>Alphaproteobacteria</taxon>
        <taxon>Rhodobacterales</taxon>
        <taxon>Paracoccaceae</taxon>
        <taxon>Paralimibaculum</taxon>
    </lineage>
</organism>
<evidence type="ECO:0000256" key="2">
    <source>
        <dbReference type="ARBA" id="ARBA00023239"/>
    </source>
</evidence>
<name>A0ABQ6LS53_9RHOB</name>
<dbReference type="GO" id="GO:0016829">
    <property type="term" value="F:lyase activity"/>
    <property type="evidence" value="ECO:0007669"/>
    <property type="project" value="UniProtKB-KW"/>
</dbReference>
<dbReference type="SUPFAM" id="SSF51621">
    <property type="entry name" value="Phosphoenolpyruvate/pyruvate domain"/>
    <property type="match status" value="1"/>
</dbReference>
<keyword evidence="1" id="KW-0479">Metal-binding</keyword>
<proteinExistence type="predicted"/>
<dbReference type="PANTHER" id="PTHR30502:SF8">
    <property type="entry name" value="SYNTHASE, PUTATIVE-RELATED"/>
    <property type="match status" value="1"/>
</dbReference>
<reference evidence="4 5" key="1">
    <citation type="submission" date="2023-04" db="EMBL/GenBank/DDBJ databases">
        <title>Marinoamorphus aggregata gen. nov., sp. Nov., isolate from tissue of brittle star Ophioplocus japonicus.</title>
        <authorList>
            <person name="Kawano K."/>
            <person name="Sawayama S."/>
            <person name="Nakagawa S."/>
        </authorList>
    </citation>
    <scope>NUCLEOTIDE SEQUENCE [LARGE SCALE GENOMIC DNA]</scope>
    <source>
        <strain evidence="4 5">NKW23</strain>
    </source>
</reference>
<dbReference type="RefSeq" id="WP_285673521.1">
    <property type="nucleotide sequence ID" value="NZ_BSYI01000036.1"/>
</dbReference>
<keyword evidence="5" id="KW-1185">Reference proteome</keyword>
<evidence type="ECO:0000259" key="3">
    <source>
        <dbReference type="Pfam" id="PF03328"/>
    </source>
</evidence>
<dbReference type="Proteomes" id="UP001239909">
    <property type="component" value="Unassembled WGS sequence"/>
</dbReference>
<evidence type="ECO:0000313" key="5">
    <source>
        <dbReference type="Proteomes" id="UP001239909"/>
    </source>
</evidence>
<dbReference type="InterPro" id="IPR005000">
    <property type="entry name" value="Aldolase/citrate-lyase_domain"/>
</dbReference>
<keyword evidence="2 4" id="KW-0456">Lyase</keyword>
<feature type="domain" description="HpcH/HpaI aldolase/citrate lyase" evidence="3">
    <location>
        <begin position="20"/>
        <end position="242"/>
    </location>
</feature>
<comment type="caution">
    <text evidence="4">The sequence shown here is derived from an EMBL/GenBank/DDBJ whole genome shotgun (WGS) entry which is preliminary data.</text>
</comment>
<dbReference type="EMBL" id="BSYI01000036">
    <property type="protein sequence ID" value="GMG84475.1"/>
    <property type="molecule type" value="Genomic_DNA"/>
</dbReference>